<organism evidence="2 3">
    <name type="scientific">Catenaria anguillulae PL171</name>
    <dbReference type="NCBI Taxonomy" id="765915"/>
    <lineage>
        <taxon>Eukaryota</taxon>
        <taxon>Fungi</taxon>
        <taxon>Fungi incertae sedis</taxon>
        <taxon>Blastocladiomycota</taxon>
        <taxon>Blastocladiomycetes</taxon>
        <taxon>Blastocladiales</taxon>
        <taxon>Catenariaceae</taxon>
        <taxon>Catenaria</taxon>
    </lineage>
</organism>
<evidence type="ECO:0000313" key="2">
    <source>
        <dbReference type="EMBL" id="ORZ34034.1"/>
    </source>
</evidence>
<dbReference type="EMBL" id="MCFL01000031">
    <property type="protein sequence ID" value="ORZ34034.1"/>
    <property type="molecule type" value="Genomic_DNA"/>
</dbReference>
<keyword evidence="1" id="KW-0175">Coiled coil</keyword>
<dbReference type="AlphaFoldDB" id="A0A1Y2HJ97"/>
<sequence>MADNENPEATHVAALAKTFKEKYLTEASDDALAALRVQLNIDPSIPNNAIAYTALRSLVDAAAGVAAAMERGQHFHDARNDLRRKLDVAERSLEIAQRDIQHHQSMISSLENAVDAFKAHGSIKSDAKSAPDQIVNLLARLLEKQNKIDATDPDMLEDGSAAIDSLLHSHDDEYPKLSNSRSLLLAATQCFAGELRAWFDNLPADHEGRRSWATLKTHIFARFPPGNAQQRAHQKLFELRCVDGSDWHRFTIEVQACAKKAKVDDSVVISHIKATAGVVPDTFAPILLQLLGANKSLEEWFTHATAILSEGKLTHGPRVVAPAYVDDPMEVDAMRLNDPTPNLRCRSHAEAQDKSRAVYRGQLRRHFREYRRQHNLCLVCGFPVGAHAADCPTHRQLGNA</sequence>
<evidence type="ECO:0000313" key="3">
    <source>
        <dbReference type="Proteomes" id="UP000193411"/>
    </source>
</evidence>
<gene>
    <name evidence="2" type="ORF">BCR44DRAFT_60448</name>
</gene>
<comment type="caution">
    <text evidence="2">The sequence shown here is derived from an EMBL/GenBank/DDBJ whole genome shotgun (WGS) entry which is preliminary data.</text>
</comment>
<proteinExistence type="predicted"/>
<evidence type="ECO:0008006" key="4">
    <source>
        <dbReference type="Google" id="ProtNLM"/>
    </source>
</evidence>
<dbReference type="Proteomes" id="UP000193411">
    <property type="component" value="Unassembled WGS sequence"/>
</dbReference>
<protein>
    <recommendedName>
        <fullName evidence="4">Retrotransposon gag domain-containing protein</fullName>
    </recommendedName>
</protein>
<accession>A0A1Y2HJ97</accession>
<keyword evidence="3" id="KW-1185">Reference proteome</keyword>
<feature type="coiled-coil region" evidence="1">
    <location>
        <begin position="79"/>
        <end position="113"/>
    </location>
</feature>
<reference evidence="2 3" key="1">
    <citation type="submission" date="2016-07" db="EMBL/GenBank/DDBJ databases">
        <title>Pervasive Adenine N6-methylation of Active Genes in Fungi.</title>
        <authorList>
            <consortium name="DOE Joint Genome Institute"/>
            <person name="Mondo S.J."/>
            <person name="Dannebaum R.O."/>
            <person name="Kuo R.C."/>
            <person name="Labutti K."/>
            <person name="Haridas S."/>
            <person name="Kuo A."/>
            <person name="Salamov A."/>
            <person name="Ahrendt S.R."/>
            <person name="Lipzen A."/>
            <person name="Sullivan W."/>
            <person name="Andreopoulos W.B."/>
            <person name="Clum A."/>
            <person name="Lindquist E."/>
            <person name="Daum C."/>
            <person name="Ramamoorthy G.K."/>
            <person name="Gryganskyi A."/>
            <person name="Culley D."/>
            <person name="Magnuson J.K."/>
            <person name="James T.Y."/>
            <person name="O'Malley M.A."/>
            <person name="Stajich J.E."/>
            <person name="Spatafora J.W."/>
            <person name="Visel A."/>
            <person name="Grigoriev I.V."/>
        </authorList>
    </citation>
    <scope>NUCLEOTIDE SEQUENCE [LARGE SCALE GENOMIC DNA]</scope>
    <source>
        <strain evidence="2 3">PL171</strain>
    </source>
</reference>
<name>A0A1Y2HJ97_9FUNG</name>
<evidence type="ECO:0000256" key="1">
    <source>
        <dbReference type="SAM" id="Coils"/>
    </source>
</evidence>